<sequence length="52" mass="5821">MKVTIVLCVLGDRLPFFAEGMQHSVALSFRVGYQARVHKPTFLLPISAQISF</sequence>
<dbReference type="EMBL" id="ABOX02000002">
    <property type="protein sequence ID" value="EEF63069.1"/>
    <property type="molecule type" value="Genomic_DNA"/>
</dbReference>
<organism evidence="1 2">
    <name type="scientific">Pedosphaera parvula (strain Ellin514)</name>
    <dbReference type="NCBI Taxonomy" id="320771"/>
    <lineage>
        <taxon>Bacteria</taxon>
        <taxon>Pseudomonadati</taxon>
        <taxon>Verrucomicrobiota</taxon>
        <taxon>Pedosphaerae</taxon>
        <taxon>Pedosphaerales</taxon>
        <taxon>Pedosphaeraceae</taxon>
        <taxon>Pedosphaera</taxon>
    </lineage>
</organism>
<comment type="caution">
    <text evidence="1">The sequence shown here is derived from an EMBL/GenBank/DDBJ whole genome shotgun (WGS) entry which is preliminary data.</text>
</comment>
<name>B9XAN4_PEDPL</name>
<protein>
    <submittedName>
        <fullName evidence="1">Uncharacterized protein</fullName>
    </submittedName>
</protein>
<proteinExistence type="predicted"/>
<accession>B9XAN4</accession>
<gene>
    <name evidence="1" type="ORF">Cflav_PD5704</name>
</gene>
<evidence type="ECO:0000313" key="1">
    <source>
        <dbReference type="EMBL" id="EEF63069.1"/>
    </source>
</evidence>
<dbReference type="Proteomes" id="UP000003688">
    <property type="component" value="Unassembled WGS sequence"/>
</dbReference>
<dbReference type="AlphaFoldDB" id="B9XAN4"/>
<keyword evidence="2" id="KW-1185">Reference proteome</keyword>
<reference evidence="1 2" key="1">
    <citation type="journal article" date="2011" name="J. Bacteriol.">
        <title>Genome sequence of 'Pedosphaera parvula' Ellin514, an aerobic Verrucomicrobial isolate from pasture soil.</title>
        <authorList>
            <person name="Kant R."/>
            <person name="van Passel M.W."/>
            <person name="Sangwan P."/>
            <person name="Palva A."/>
            <person name="Lucas S."/>
            <person name="Copeland A."/>
            <person name="Lapidus A."/>
            <person name="Glavina Del Rio T."/>
            <person name="Dalin E."/>
            <person name="Tice H."/>
            <person name="Bruce D."/>
            <person name="Goodwin L."/>
            <person name="Pitluck S."/>
            <person name="Chertkov O."/>
            <person name="Larimer F.W."/>
            <person name="Land M.L."/>
            <person name="Hauser L."/>
            <person name="Brettin T.S."/>
            <person name="Detter J.C."/>
            <person name="Han S."/>
            <person name="de Vos W.M."/>
            <person name="Janssen P.H."/>
            <person name="Smidt H."/>
        </authorList>
    </citation>
    <scope>NUCLEOTIDE SEQUENCE [LARGE SCALE GENOMIC DNA]</scope>
    <source>
        <strain evidence="1 2">Ellin514</strain>
    </source>
</reference>
<dbReference type="STRING" id="320771.Cflav_PD5704"/>
<evidence type="ECO:0000313" key="2">
    <source>
        <dbReference type="Proteomes" id="UP000003688"/>
    </source>
</evidence>